<gene>
    <name evidence="1" type="ORF">ALC62_08822</name>
</gene>
<name>A0A195CHX0_9HYME</name>
<sequence>MTCASLVLWFFAYDYYKLRILRILPHFALLGPHGIADLSTLPRSLLYTFRRKITLAKSSSAKSGEKEVARSYRDPYSVTSSRSMTIPVVDGPENRRRSISACTDQKMIGVASQNASIPCPFVRS</sequence>
<accession>A0A195CHX0</accession>
<evidence type="ECO:0000313" key="1">
    <source>
        <dbReference type="EMBL" id="KYN00331.1"/>
    </source>
</evidence>
<dbReference type="EMBL" id="KQ977721">
    <property type="protein sequence ID" value="KYN00331.1"/>
    <property type="molecule type" value="Genomic_DNA"/>
</dbReference>
<keyword evidence="2" id="KW-1185">Reference proteome</keyword>
<reference evidence="1 2" key="1">
    <citation type="submission" date="2016-03" db="EMBL/GenBank/DDBJ databases">
        <title>Cyphomyrmex costatus WGS genome.</title>
        <authorList>
            <person name="Nygaard S."/>
            <person name="Hu H."/>
            <person name="Boomsma J."/>
            <person name="Zhang G."/>
        </authorList>
    </citation>
    <scope>NUCLEOTIDE SEQUENCE [LARGE SCALE GENOMIC DNA]</scope>
    <source>
        <strain evidence="1">MS0001</strain>
        <tissue evidence="1">Whole body</tissue>
    </source>
</reference>
<organism evidence="1 2">
    <name type="scientific">Cyphomyrmex costatus</name>
    <dbReference type="NCBI Taxonomy" id="456900"/>
    <lineage>
        <taxon>Eukaryota</taxon>
        <taxon>Metazoa</taxon>
        <taxon>Ecdysozoa</taxon>
        <taxon>Arthropoda</taxon>
        <taxon>Hexapoda</taxon>
        <taxon>Insecta</taxon>
        <taxon>Pterygota</taxon>
        <taxon>Neoptera</taxon>
        <taxon>Endopterygota</taxon>
        <taxon>Hymenoptera</taxon>
        <taxon>Apocrita</taxon>
        <taxon>Aculeata</taxon>
        <taxon>Formicoidea</taxon>
        <taxon>Formicidae</taxon>
        <taxon>Myrmicinae</taxon>
        <taxon>Cyphomyrmex</taxon>
    </lineage>
</organism>
<dbReference type="AlphaFoldDB" id="A0A195CHX0"/>
<protein>
    <submittedName>
        <fullName evidence="1">Uncharacterized protein</fullName>
    </submittedName>
</protein>
<evidence type="ECO:0000313" key="2">
    <source>
        <dbReference type="Proteomes" id="UP000078542"/>
    </source>
</evidence>
<dbReference type="Proteomes" id="UP000078542">
    <property type="component" value="Unassembled WGS sequence"/>
</dbReference>
<proteinExistence type="predicted"/>